<dbReference type="OrthoDB" id="5063003at2"/>
<keyword evidence="2" id="KW-0732">Signal</keyword>
<dbReference type="PROSITE" id="PS51786">
    <property type="entry name" value="LON_PROTEOLYTIC"/>
    <property type="match status" value="1"/>
</dbReference>
<dbReference type="RefSeq" id="WP_013257292.1">
    <property type="nucleotide sequence ID" value="NC_014365.1"/>
</dbReference>
<dbReference type="EMBL" id="CP002085">
    <property type="protein sequence ID" value="ADK83836.1"/>
    <property type="molecule type" value="Genomic_DNA"/>
</dbReference>
<dbReference type="InterPro" id="IPR020568">
    <property type="entry name" value="Ribosomal_Su5_D2-typ_SF"/>
</dbReference>
<feature type="signal peptide" evidence="2">
    <location>
        <begin position="1"/>
        <end position="31"/>
    </location>
</feature>
<dbReference type="STRING" id="644282.Deba_0463"/>
<reference evidence="4 5" key="1">
    <citation type="journal article" date="2010" name="Stand. Genomic Sci.">
        <title>Complete genome sequence of Desulfarculus baarsii type strain (2st14).</title>
        <authorList>
            <person name="Sun H."/>
            <person name="Spring S."/>
            <person name="Lapidus A."/>
            <person name="Davenport K."/>
            <person name="Del Rio T.G."/>
            <person name="Tice H."/>
            <person name="Nolan M."/>
            <person name="Copeland A."/>
            <person name="Cheng J.F."/>
            <person name="Lucas S."/>
            <person name="Tapia R."/>
            <person name="Goodwin L."/>
            <person name="Pitluck S."/>
            <person name="Ivanova N."/>
            <person name="Pagani I."/>
            <person name="Mavromatis K."/>
            <person name="Ovchinnikova G."/>
            <person name="Pati A."/>
            <person name="Chen A."/>
            <person name="Palaniappan K."/>
            <person name="Hauser L."/>
            <person name="Chang Y.J."/>
            <person name="Jeffries C.D."/>
            <person name="Detter J.C."/>
            <person name="Han C."/>
            <person name="Rohde M."/>
            <person name="Brambilla E."/>
            <person name="Goker M."/>
            <person name="Woyke T."/>
            <person name="Bristow J."/>
            <person name="Eisen J.A."/>
            <person name="Markowitz V."/>
            <person name="Hugenholtz P."/>
            <person name="Kyrpides N.C."/>
            <person name="Klenk H.P."/>
            <person name="Land M."/>
        </authorList>
    </citation>
    <scope>NUCLEOTIDE SEQUENCE [LARGE SCALE GENOMIC DNA]</scope>
    <source>
        <strain evidence="5">ATCC 33931 / DSM 2075 / LMG 7858 / VKM B-1802 / 2st14</strain>
    </source>
</reference>
<dbReference type="Gene3D" id="3.30.230.10">
    <property type="match status" value="1"/>
</dbReference>
<dbReference type="AlphaFoldDB" id="E1QE50"/>
<dbReference type="SUPFAM" id="SSF54211">
    <property type="entry name" value="Ribosomal protein S5 domain 2-like"/>
    <property type="match status" value="1"/>
</dbReference>
<feature type="chain" id="PRO_5003150319" description="endopeptidase La" evidence="2">
    <location>
        <begin position="32"/>
        <end position="632"/>
    </location>
</feature>
<dbReference type="EC" id="3.4.21.53" evidence="1"/>
<keyword evidence="1" id="KW-0720">Serine protease</keyword>
<dbReference type="InterPro" id="IPR027065">
    <property type="entry name" value="Lon_Prtase"/>
</dbReference>
<keyword evidence="5" id="KW-1185">Reference proteome</keyword>
<sequence length="632" mass="67302">MPHFLSSRRWGFFVAVVVALACLAAPPAAQADQTRKVWPLFYGTDDEGKPTGRAMEMTVGLAPSNVGEARVGFFESEFMGAGEQWRAAGWMASVVSALYAGKPPSLWRVYFDVPGNIDGPSAGGLMTSTVLSLVLGQPMLPDVTMTGTINPDGSIGPVGGIYYKLAGAKAAGMRKVLIPAGGSTEKLGDGKSADLIARGRELGLQVVPVADVAEAYQHLTGRALATLPDDGRAFRLPTRTNEALQNSYRRWAAKYDEATANMRANSAAVPKRFHPRLQKIWDSAQAQRAKAQAALNQGAPSAAMQLMYGAAVTADIGAYLCHLYIGHDRGGVDGMARVLSGFLISDQFLNQFRAKLSAQRAHSVTDLITLAEAFAYYDAAVGVHFNSGMILGRLQKEKDPEKVFVILEQATLGEAMARNFSHFVDDLLHMGMRYPGPKLPAGKALADWAQAMRLAAGGNLGYIKKAIIEPAAEELGVAPAVLMNKVLGNDYHYLLANATYFASQAMAGGMPDDTSKGAALLGGSVASFGLSSMVVAKYYSLGAQTNAEGELVKLGDPGRLEPMLGSARAQLRQVILAAQAQGCTPIVPIFHLQTADYMARADMSLSDRLTGMGECWMGSTFGRLMTALGRRP</sequence>
<keyword evidence="1" id="KW-0378">Hydrolase</keyword>
<dbReference type="KEGG" id="dbr:Deba_0463"/>
<accession>E1QE50</accession>
<evidence type="ECO:0000313" key="4">
    <source>
        <dbReference type="EMBL" id="ADK83836.1"/>
    </source>
</evidence>
<protein>
    <recommendedName>
        <fullName evidence="1">endopeptidase La</fullName>
        <ecNumber evidence="1">3.4.21.53</ecNumber>
    </recommendedName>
</protein>
<feature type="active site" evidence="1">
    <location>
        <position position="164"/>
    </location>
</feature>
<dbReference type="eggNOG" id="COG1750">
    <property type="taxonomic scope" value="Bacteria"/>
</dbReference>
<proteinExistence type="inferred from homology"/>
<name>E1QE50_DESB2</name>
<dbReference type="GO" id="GO:0005524">
    <property type="term" value="F:ATP binding"/>
    <property type="evidence" value="ECO:0007669"/>
    <property type="project" value="InterPro"/>
</dbReference>
<dbReference type="GO" id="GO:0004252">
    <property type="term" value="F:serine-type endopeptidase activity"/>
    <property type="evidence" value="ECO:0007669"/>
    <property type="project" value="UniProtKB-UniRule"/>
</dbReference>
<dbReference type="InterPro" id="IPR014721">
    <property type="entry name" value="Ribsml_uS5_D2-typ_fold_subgr"/>
</dbReference>
<organism evidence="4 5">
    <name type="scientific">Desulfarculus baarsii (strain ATCC 33931 / DSM 2075 / LMG 7858 / VKM B-1802 / 2st14)</name>
    <dbReference type="NCBI Taxonomy" id="644282"/>
    <lineage>
        <taxon>Bacteria</taxon>
        <taxon>Pseudomonadati</taxon>
        <taxon>Thermodesulfobacteriota</taxon>
        <taxon>Desulfarculia</taxon>
        <taxon>Desulfarculales</taxon>
        <taxon>Desulfarculaceae</taxon>
        <taxon>Desulfarculus</taxon>
    </lineage>
</organism>
<dbReference type="HOGENOM" id="CLU_432598_0_0_7"/>
<evidence type="ECO:0000259" key="3">
    <source>
        <dbReference type="PROSITE" id="PS51786"/>
    </source>
</evidence>
<dbReference type="GO" id="GO:0006508">
    <property type="term" value="P:proteolysis"/>
    <property type="evidence" value="ECO:0007669"/>
    <property type="project" value="UniProtKB-KW"/>
</dbReference>
<evidence type="ECO:0000313" key="5">
    <source>
        <dbReference type="Proteomes" id="UP000009047"/>
    </source>
</evidence>
<feature type="active site" evidence="1">
    <location>
        <position position="121"/>
    </location>
</feature>
<dbReference type="Proteomes" id="UP000009047">
    <property type="component" value="Chromosome"/>
</dbReference>
<feature type="domain" description="Lon proteolytic" evidence="3">
    <location>
        <begin position="116"/>
        <end position="222"/>
    </location>
</feature>
<dbReference type="InterPro" id="IPR008269">
    <property type="entry name" value="Lon_proteolytic"/>
</dbReference>
<comment type="similarity">
    <text evidence="1">Belongs to the peptidase S16 family.</text>
</comment>
<keyword evidence="1" id="KW-0645">Protease</keyword>
<evidence type="ECO:0000256" key="1">
    <source>
        <dbReference type="PROSITE-ProRule" id="PRU01122"/>
    </source>
</evidence>
<dbReference type="GO" id="GO:0030163">
    <property type="term" value="P:protein catabolic process"/>
    <property type="evidence" value="ECO:0007669"/>
    <property type="project" value="InterPro"/>
</dbReference>
<dbReference type="Pfam" id="PF05362">
    <property type="entry name" value="Lon_C"/>
    <property type="match status" value="1"/>
</dbReference>
<evidence type="ECO:0000256" key="2">
    <source>
        <dbReference type="SAM" id="SignalP"/>
    </source>
</evidence>
<dbReference type="PANTHER" id="PTHR10046">
    <property type="entry name" value="ATP DEPENDENT LON PROTEASE FAMILY MEMBER"/>
    <property type="match status" value="1"/>
</dbReference>
<gene>
    <name evidence="4" type="ordered locus">Deba_0463</name>
</gene>
<comment type="catalytic activity">
    <reaction evidence="1">
        <text>Hydrolysis of proteins in presence of ATP.</text>
        <dbReference type="EC" id="3.4.21.53"/>
    </reaction>
</comment>
<dbReference type="GO" id="GO:0004176">
    <property type="term" value="F:ATP-dependent peptidase activity"/>
    <property type="evidence" value="ECO:0007669"/>
    <property type="project" value="UniProtKB-UniRule"/>
</dbReference>